<dbReference type="PROSITE" id="PS50937">
    <property type="entry name" value="HTH_MERR_2"/>
    <property type="match status" value="1"/>
</dbReference>
<keyword evidence="4" id="KW-0804">Transcription</keyword>
<gene>
    <name evidence="6" type="ordered locus">CA_C2451</name>
</gene>
<dbReference type="KEGG" id="cac:CA_C2451"/>
<dbReference type="SUPFAM" id="SSF53335">
    <property type="entry name" value="S-adenosyl-L-methionine-dependent methyltransferases"/>
    <property type="match status" value="1"/>
</dbReference>
<dbReference type="InterPro" id="IPR029063">
    <property type="entry name" value="SAM-dependent_MTases_sf"/>
</dbReference>
<dbReference type="GO" id="GO:0003700">
    <property type="term" value="F:DNA-binding transcription factor activity"/>
    <property type="evidence" value="ECO:0007669"/>
    <property type="project" value="InterPro"/>
</dbReference>
<protein>
    <submittedName>
        <fullName evidence="6">SoxR family transcriptional regulator fused to SAM-dependent methyltransferase</fullName>
    </submittedName>
</protein>
<dbReference type="GO" id="GO:0008757">
    <property type="term" value="F:S-adenosylmethionine-dependent methyltransferase activity"/>
    <property type="evidence" value="ECO:0007669"/>
    <property type="project" value="InterPro"/>
</dbReference>
<dbReference type="RefSeq" id="WP_010965746.1">
    <property type="nucleotide sequence ID" value="NC_003030.1"/>
</dbReference>
<dbReference type="Pfam" id="PF08241">
    <property type="entry name" value="Methyltransf_11"/>
    <property type="match status" value="1"/>
</dbReference>
<keyword evidence="3" id="KW-0238">DNA-binding</keyword>
<dbReference type="Proteomes" id="UP000000814">
    <property type="component" value="Chromosome"/>
</dbReference>
<dbReference type="STRING" id="272562.CA_C2451"/>
<keyword evidence="1" id="KW-0678">Repressor</keyword>
<evidence type="ECO:0000256" key="1">
    <source>
        <dbReference type="ARBA" id="ARBA00022491"/>
    </source>
</evidence>
<dbReference type="PATRIC" id="fig|272562.8.peg.2647"/>
<evidence type="ECO:0000313" key="7">
    <source>
        <dbReference type="Proteomes" id="UP000000814"/>
    </source>
</evidence>
<dbReference type="InterPro" id="IPR013216">
    <property type="entry name" value="Methyltransf_11"/>
</dbReference>
<dbReference type="Gene3D" id="3.40.50.150">
    <property type="entry name" value="Vaccinia Virus protein VP39"/>
    <property type="match status" value="1"/>
</dbReference>
<dbReference type="OrthoDB" id="122388at2"/>
<dbReference type="PIR" id="B97202">
    <property type="entry name" value="B97202"/>
</dbReference>
<reference evidence="6 7" key="1">
    <citation type="journal article" date="2001" name="J. Bacteriol.">
        <title>Genome sequence and comparative analysis of the solvent-producing bacterium Clostridium acetobutylicum.</title>
        <authorList>
            <person name="Nolling J."/>
            <person name="Breton G."/>
            <person name="Omelchenko M.V."/>
            <person name="Makarova K.S."/>
            <person name="Zeng Q."/>
            <person name="Gibson R."/>
            <person name="Lee H.M."/>
            <person name="Dubois J."/>
            <person name="Qiu D."/>
            <person name="Hitti J."/>
            <person name="Wolf Y.I."/>
            <person name="Tatusov R.L."/>
            <person name="Sabathe F."/>
            <person name="Doucette-Stamm L."/>
            <person name="Soucaille P."/>
            <person name="Daly M.J."/>
            <person name="Bennett G.N."/>
            <person name="Koonin E.V."/>
            <person name="Smith D.R."/>
        </authorList>
    </citation>
    <scope>NUCLEOTIDE SEQUENCE [LARGE SCALE GENOMIC DNA]</scope>
    <source>
        <strain evidence="7">ATCC 824 / DSM 792 / JCM 1419 / LMG 5710 / VKM B-1787</strain>
    </source>
</reference>
<sequence length="346" mass="40821">MNTKKVCEKLKISPKALRLYEELNIIVPNRDENNYRNYSEDDLFKLRQVVVLKSIGIKLKSIKDILDKRKYEDNKVVNILYMQLKAVENRILELKKIEEVLREGINTGLNNDISYEKLFDKIDECVYESEKNINSWIDKWEFDTWAKNYDDYVYNNKDSLGLFESYDLVLENVAKKIKGMNAKKVIDFGCGTANIVKKLSSSIEYTGVDQSIEMLIRARTKNKAINLRIGNFLDKPFAEEEFDAVISSFAFHHLNCYEKKRAIRYLLKYIKKNGKVIIADLMFLSKEEKMKKRQQFIDNEEKDKWDTIEDEYYTDIESLKAYIEDSGLKIKFEHIVNYTFIVEITA</sequence>
<dbReference type="InterPro" id="IPR009061">
    <property type="entry name" value="DNA-bd_dom_put_sf"/>
</dbReference>
<dbReference type="GeneID" id="44998929"/>
<dbReference type="AlphaFoldDB" id="Q97GB8"/>
<evidence type="ECO:0000256" key="3">
    <source>
        <dbReference type="ARBA" id="ARBA00023125"/>
    </source>
</evidence>
<name>Q97GB8_CLOAB</name>
<dbReference type="Gene3D" id="1.10.1660.10">
    <property type="match status" value="1"/>
</dbReference>
<dbReference type="GO" id="GO:0032259">
    <property type="term" value="P:methylation"/>
    <property type="evidence" value="ECO:0007669"/>
    <property type="project" value="UniProtKB-KW"/>
</dbReference>
<dbReference type="GO" id="GO:0003677">
    <property type="term" value="F:DNA binding"/>
    <property type="evidence" value="ECO:0007669"/>
    <property type="project" value="UniProtKB-KW"/>
</dbReference>
<accession>Q97GB8</accession>
<dbReference type="InterPro" id="IPR047057">
    <property type="entry name" value="MerR_fam"/>
</dbReference>
<dbReference type="PANTHER" id="PTHR30204">
    <property type="entry name" value="REDOX-CYCLING DRUG-SENSING TRANSCRIPTIONAL ACTIVATOR SOXR"/>
    <property type="match status" value="1"/>
</dbReference>
<keyword evidence="7" id="KW-1185">Reference proteome</keyword>
<dbReference type="eggNOG" id="COG2226">
    <property type="taxonomic scope" value="Bacteria"/>
</dbReference>
<dbReference type="SUPFAM" id="SSF46955">
    <property type="entry name" value="Putative DNA-binding domain"/>
    <property type="match status" value="1"/>
</dbReference>
<dbReference type="eggNOG" id="COG0789">
    <property type="taxonomic scope" value="Bacteria"/>
</dbReference>
<keyword evidence="6" id="KW-0808">Transferase</keyword>
<dbReference type="CDD" id="cd00592">
    <property type="entry name" value="HTH_MerR-like"/>
    <property type="match status" value="1"/>
</dbReference>
<evidence type="ECO:0000313" key="6">
    <source>
        <dbReference type="EMBL" id="AAK80405.1"/>
    </source>
</evidence>
<keyword evidence="6" id="KW-0489">Methyltransferase</keyword>
<evidence type="ECO:0000256" key="2">
    <source>
        <dbReference type="ARBA" id="ARBA00023015"/>
    </source>
</evidence>
<organism evidence="6 7">
    <name type="scientific">Clostridium acetobutylicum (strain ATCC 824 / DSM 792 / JCM 1419 / IAM 19013 / LMG 5710 / NBRC 13948 / NRRL B-527 / VKM B-1787 / 2291 / W)</name>
    <dbReference type="NCBI Taxonomy" id="272562"/>
    <lineage>
        <taxon>Bacteria</taxon>
        <taxon>Bacillati</taxon>
        <taxon>Bacillota</taxon>
        <taxon>Clostridia</taxon>
        <taxon>Eubacteriales</taxon>
        <taxon>Clostridiaceae</taxon>
        <taxon>Clostridium</taxon>
    </lineage>
</organism>
<dbReference type="SMART" id="SM00422">
    <property type="entry name" value="HTH_MERR"/>
    <property type="match status" value="1"/>
</dbReference>
<dbReference type="Pfam" id="PF13411">
    <property type="entry name" value="MerR_1"/>
    <property type="match status" value="1"/>
</dbReference>
<dbReference type="CDD" id="cd02440">
    <property type="entry name" value="AdoMet_MTases"/>
    <property type="match status" value="1"/>
</dbReference>
<feature type="domain" description="HTH merR-type" evidence="5">
    <location>
        <begin position="1"/>
        <end position="68"/>
    </location>
</feature>
<evidence type="ECO:0000259" key="5">
    <source>
        <dbReference type="PROSITE" id="PS50937"/>
    </source>
</evidence>
<dbReference type="InterPro" id="IPR000551">
    <property type="entry name" value="MerR-type_HTH_dom"/>
</dbReference>
<evidence type="ECO:0000256" key="4">
    <source>
        <dbReference type="ARBA" id="ARBA00023163"/>
    </source>
</evidence>
<keyword evidence="2" id="KW-0805">Transcription regulation</keyword>
<dbReference type="EMBL" id="AE001437">
    <property type="protein sequence ID" value="AAK80405.1"/>
    <property type="molecule type" value="Genomic_DNA"/>
</dbReference>
<dbReference type="HOGENOM" id="CLU_793895_0_0_9"/>
<proteinExistence type="predicted"/>
<dbReference type="PANTHER" id="PTHR30204:SF69">
    <property type="entry name" value="MERR-FAMILY TRANSCRIPTIONAL REGULATOR"/>
    <property type="match status" value="1"/>
</dbReference>